<dbReference type="FunFam" id="3.30.70.360:FF:000001">
    <property type="entry name" value="N-acetyldiaminopimelate deacetylase"/>
    <property type="match status" value="1"/>
</dbReference>
<keyword evidence="2" id="KW-0464">Manganese</keyword>
<gene>
    <name evidence="4" type="ORF">H9704_00465</name>
</gene>
<dbReference type="Gene3D" id="3.30.70.360">
    <property type="match status" value="1"/>
</dbReference>
<dbReference type="Pfam" id="PF01546">
    <property type="entry name" value="Peptidase_M20"/>
    <property type="match status" value="1"/>
</dbReference>
<dbReference type="NCBIfam" id="TIGR01891">
    <property type="entry name" value="amidohydrolases"/>
    <property type="match status" value="1"/>
</dbReference>
<feature type="domain" description="Peptidase M20 dimerisation" evidence="3">
    <location>
        <begin position="190"/>
        <end position="283"/>
    </location>
</feature>
<evidence type="ECO:0000313" key="4">
    <source>
        <dbReference type="EMBL" id="HJC04633.1"/>
    </source>
</evidence>
<feature type="binding site" evidence="2">
    <location>
        <position position="106"/>
    </location>
    <ligand>
        <name>Mn(2+)</name>
        <dbReference type="ChEBI" id="CHEBI:29035"/>
        <label>2</label>
    </ligand>
</feature>
<accession>A0A9D2MY69</accession>
<dbReference type="Pfam" id="PF07687">
    <property type="entry name" value="M20_dimer"/>
    <property type="match status" value="1"/>
</dbReference>
<dbReference type="InterPro" id="IPR011650">
    <property type="entry name" value="Peptidase_M20_dimer"/>
</dbReference>
<name>A0A9D2MY69_9FIRM</name>
<proteinExistence type="predicted"/>
<dbReference type="SUPFAM" id="SSF53187">
    <property type="entry name" value="Zn-dependent exopeptidases"/>
    <property type="match status" value="1"/>
</dbReference>
<dbReference type="GO" id="GO:0019877">
    <property type="term" value="P:diaminopimelate biosynthetic process"/>
    <property type="evidence" value="ECO:0007669"/>
    <property type="project" value="UniProtKB-ARBA"/>
</dbReference>
<reference evidence="4" key="1">
    <citation type="journal article" date="2021" name="PeerJ">
        <title>Extensive microbial diversity within the chicken gut microbiome revealed by metagenomics and culture.</title>
        <authorList>
            <person name="Gilroy R."/>
            <person name="Ravi A."/>
            <person name="Getino M."/>
            <person name="Pursley I."/>
            <person name="Horton D.L."/>
            <person name="Alikhan N.F."/>
            <person name="Baker D."/>
            <person name="Gharbi K."/>
            <person name="Hall N."/>
            <person name="Watson M."/>
            <person name="Adriaenssens E.M."/>
            <person name="Foster-Nyarko E."/>
            <person name="Jarju S."/>
            <person name="Secka A."/>
            <person name="Antonio M."/>
            <person name="Oren A."/>
            <person name="Chaudhuri R.R."/>
            <person name="La Ragione R."/>
            <person name="Hildebrand F."/>
            <person name="Pallen M.J."/>
        </authorList>
    </citation>
    <scope>NUCLEOTIDE SEQUENCE</scope>
    <source>
        <strain evidence="4">CHK180-15479</strain>
    </source>
</reference>
<feature type="binding site" evidence="2">
    <location>
        <position position="366"/>
    </location>
    <ligand>
        <name>Mn(2+)</name>
        <dbReference type="ChEBI" id="CHEBI:29035"/>
        <label>2</label>
    </ligand>
</feature>
<evidence type="ECO:0000256" key="2">
    <source>
        <dbReference type="PIRSR" id="PIRSR005962-1"/>
    </source>
</evidence>
<dbReference type="EMBL" id="DWWT01000002">
    <property type="protein sequence ID" value="HJC04633.1"/>
    <property type="molecule type" value="Genomic_DNA"/>
</dbReference>
<dbReference type="Gene3D" id="3.40.630.10">
    <property type="entry name" value="Zn peptidases"/>
    <property type="match status" value="1"/>
</dbReference>
<comment type="caution">
    <text evidence="4">The sequence shown here is derived from an EMBL/GenBank/DDBJ whole genome shotgun (WGS) entry which is preliminary data.</text>
</comment>
<dbReference type="InterPro" id="IPR017439">
    <property type="entry name" value="Amidohydrolase"/>
</dbReference>
<dbReference type="GO" id="GO:0046872">
    <property type="term" value="F:metal ion binding"/>
    <property type="evidence" value="ECO:0007669"/>
    <property type="project" value="UniProtKB-KW"/>
</dbReference>
<feature type="binding site" evidence="2">
    <location>
        <position position="166"/>
    </location>
    <ligand>
        <name>Mn(2+)</name>
        <dbReference type="ChEBI" id="CHEBI:29035"/>
        <label>2</label>
    </ligand>
</feature>
<dbReference type="PANTHER" id="PTHR11014:SF63">
    <property type="entry name" value="METALLOPEPTIDASE, PUTATIVE (AFU_ORTHOLOGUE AFUA_6G09600)-RELATED"/>
    <property type="match status" value="1"/>
</dbReference>
<keyword evidence="2" id="KW-0479">Metal-binding</keyword>
<feature type="binding site" evidence="2">
    <location>
        <position position="140"/>
    </location>
    <ligand>
        <name>Mn(2+)</name>
        <dbReference type="ChEBI" id="CHEBI:29035"/>
        <label>2</label>
    </ligand>
</feature>
<dbReference type="PANTHER" id="PTHR11014">
    <property type="entry name" value="PEPTIDASE M20 FAMILY MEMBER"/>
    <property type="match status" value="1"/>
</dbReference>
<sequence length="394" mass="42652">MNITEQIHALGPELITIRREFHRHPELGQEEHTTSRMIREFLDKWGISYIYPVAGTGITAVIYGEKAGTQGNTVALRADIDALPLTEDPSRPYCSLNSGAMHACGHDAHITIALGAARVLKEHAAEWAGCVKIFFQPAEETTGGAAPMIQEGCMENPHVDYVIGLHVMPTWEAGEVEYRYGKLNAATDELHIRIHGKGCHGAYPDTGTDAIVMAGAVINSLQSLVSRNISPLNQVVLTLGTIRGGTAANIIAGEVDITGTLRTTDPETRKFCWEAITRLTEHTCQAYGGKGEAEITPGYAALINTPEMVDLLVETASSLVGPEHLHAKEFPSLGGEDFSFFLEKAPGVFWHLGCACREKGITAPLHSAQFDIDESCLELGVNIQTHLALRLLAL</sequence>
<organism evidence="4 5">
    <name type="scientific">Candidatus Enterocloster excrementipullorum</name>
    <dbReference type="NCBI Taxonomy" id="2838559"/>
    <lineage>
        <taxon>Bacteria</taxon>
        <taxon>Bacillati</taxon>
        <taxon>Bacillota</taxon>
        <taxon>Clostridia</taxon>
        <taxon>Lachnospirales</taxon>
        <taxon>Lachnospiraceae</taxon>
        <taxon>Enterocloster</taxon>
    </lineage>
</organism>
<comment type="cofactor">
    <cofactor evidence="2">
        <name>Mn(2+)</name>
        <dbReference type="ChEBI" id="CHEBI:29035"/>
    </cofactor>
    <text evidence="2">The Mn(2+) ion enhances activity.</text>
</comment>
<dbReference type="PIRSF" id="PIRSF005962">
    <property type="entry name" value="Pept_M20D_amidohydro"/>
    <property type="match status" value="1"/>
</dbReference>
<evidence type="ECO:0000256" key="1">
    <source>
        <dbReference type="ARBA" id="ARBA00022801"/>
    </source>
</evidence>
<dbReference type="InterPro" id="IPR002933">
    <property type="entry name" value="Peptidase_M20"/>
</dbReference>
<dbReference type="SUPFAM" id="SSF55031">
    <property type="entry name" value="Bacterial exopeptidase dimerisation domain"/>
    <property type="match status" value="1"/>
</dbReference>
<dbReference type="AlphaFoldDB" id="A0A9D2MY69"/>
<keyword evidence="1" id="KW-0378">Hydrolase</keyword>
<feature type="binding site" evidence="2">
    <location>
        <position position="104"/>
    </location>
    <ligand>
        <name>Mn(2+)</name>
        <dbReference type="ChEBI" id="CHEBI:29035"/>
        <label>2</label>
    </ligand>
</feature>
<dbReference type="GO" id="GO:0050118">
    <property type="term" value="F:N-acetyldiaminopimelate deacetylase activity"/>
    <property type="evidence" value="ECO:0007669"/>
    <property type="project" value="UniProtKB-ARBA"/>
</dbReference>
<dbReference type="Proteomes" id="UP000823910">
    <property type="component" value="Unassembled WGS sequence"/>
</dbReference>
<evidence type="ECO:0000313" key="5">
    <source>
        <dbReference type="Proteomes" id="UP000823910"/>
    </source>
</evidence>
<evidence type="ECO:0000259" key="3">
    <source>
        <dbReference type="Pfam" id="PF07687"/>
    </source>
</evidence>
<dbReference type="InterPro" id="IPR036264">
    <property type="entry name" value="Bact_exopeptidase_dim_dom"/>
</dbReference>
<reference evidence="4" key="2">
    <citation type="submission" date="2021-04" db="EMBL/GenBank/DDBJ databases">
        <authorList>
            <person name="Gilroy R."/>
        </authorList>
    </citation>
    <scope>NUCLEOTIDE SEQUENCE</scope>
    <source>
        <strain evidence="4">CHK180-15479</strain>
    </source>
</reference>
<dbReference type="CDD" id="cd03886">
    <property type="entry name" value="M20_Acy1"/>
    <property type="match status" value="1"/>
</dbReference>
<protein>
    <submittedName>
        <fullName evidence="4">Amidohydrolase</fullName>
    </submittedName>
</protein>